<gene>
    <name evidence="3" type="ORF">BDQ12DRAFT_708186</name>
</gene>
<feature type="region of interest" description="Disordered" evidence="1">
    <location>
        <begin position="147"/>
        <end position="185"/>
    </location>
</feature>
<reference evidence="3 4" key="1">
    <citation type="journal article" date="2019" name="Nat. Ecol. Evol.">
        <title>Megaphylogeny resolves global patterns of mushroom evolution.</title>
        <authorList>
            <person name="Varga T."/>
            <person name="Krizsan K."/>
            <person name="Foldi C."/>
            <person name="Dima B."/>
            <person name="Sanchez-Garcia M."/>
            <person name="Sanchez-Ramirez S."/>
            <person name="Szollosi G.J."/>
            <person name="Szarkandi J.G."/>
            <person name="Papp V."/>
            <person name="Albert L."/>
            <person name="Andreopoulos W."/>
            <person name="Angelini C."/>
            <person name="Antonin V."/>
            <person name="Barry K.W."/>
            <person name="Bougher N.L."/>
            <person name="Buchanan P."/>
            <person name="Buyck B."/>
            <person name="Bense V."/>
            <person name="Catcheside P."/>
            <person name="Chovatia M."/>
            <person name="Cooper J."/>
            <person name="Damon W."/>
            <person name="Desjardin D."/>
            <person name="Finy P."/>
            <person name="Geml J."/>
            <person name="Haridas S."/>
            <person name="Hughes K."/>
            <person name="Justo A."/>
            <person name="Karasinski D."/>
            <person name="Kautmanova I."/>
            <person name="Kiss B."/>
            <person name="Kocsube S."/>
            <person name="Kotiranta H."/>
            <person name="LaButti K.M."/>
            <person name="Lechner B.E."/>
            <person name="Liimatainen K."/>
            <person name="Lipzen A."/>
            <person name="Lukacs Z."/>
            <person name="Mihaltcheva S."/>
            <person name="Morgado L.N."/>
            <person name="Niskanen T."/>
            <person name="Noordeloos M.E."/>
            <person name="Ohm R.A."/>
            <person name="Ortiz-Santana B."/>
            <person name="Ovrebo C."/>
            <person name="Racz N."/>
            <person name="Riley R."/>
            <person name="Savchenko A."/>
            <person name="Shiryaev A."/>
            <person name="Soop K."/>
            <person name="Spirin V."/>
            <person name="Szebenyi C."/>
            <person name="Tomsovsky M."/>
            <person name="Tulloss R.E."/>
            <person name="Uehling J."/>
            <person name="Grigoriev I.V."/>
            <person name="Vagvolgyi C."/>
            <person name="Papp T."/>
            <person name="Martin F.M."/>
            <person name="Miettinen O."/>
            <person name="Hibbett D.S."/>
            <person name="Nagy L.G."/>
        </authorList>
    </citation>
    <scope>NUCLEOTIDE SEQUENCE [LARGE SCALE GENOMIC DNA]</scope>
    <source>
        <strain evidence="3 4">CBS 166.37</strain>
    </source>
</reference>
<evidence type="ECO:0000313" key="4">
    <source>
        <dbReference type="Proteomes" id="UP000308652"/>
    </source>
</evidence>
<dbReference type="EMBL" id="ML213590">
    <property type="protein sequence ID" value="TFK44184.1"/>
    <property type="molecule type" value="Genomic_DNA"/>
</dbReference>
<accession>A0A5C3MFK8</accession>
<feature type="compositionally biased region" description="Polar residues" evidence="1">
    <location>
        <begin position="147"/>
        <end position="167"/>
    </location>
</feature>
<organism evidence="3 4">
    <name type="scientific">Crucibulum laeve</name>
    <dbReference type="NCBI Taxonomy" id="68775"/>
    <lineage>
        <taxon>Eukaryota</taxon>
        <taxon>Fungi</taxon>
        <taxon>Dikarya</taxon>
        <taxon>Basidiomycota</taxon>
        <taxon>Agaricomycotina</taxon>
        <taxon>Agaricomycetes</taxon>
        <taxon>Agaricomycetidae</taxon>
        <taxon>Agaricales</taxon>
        <taxon>Agaricineae</taxon>
        <taxon>Nidulariaceae</taxon>
        <taxon>Crucibulum</taxon>
    </lineage>
</organism>
<dbReference type="AlphaFoldDB" id="A0A5C3MFK8"/>
<feature type="transmembrane region" description="Helical" evidence="2">
    <location>
        <begin position="29"/>
        <end position="48"/>
    </location>
</feature>
<keyword evidence="2" id="KW-1133">Transmembrane helix</keyword>
<feature type="region of interest" description="Disordered" evidence="1">
    <location>
        <begin position="586"/>
        <end position="618"/>
    </location>
</feature>
<name>A0A5C3MFK8_9AGAR</name>
<evidence type="ECO:0000256" key="1">
    <source>
        <dbReference type="SAM" id="MobiDB-lite"/>
    </source>
</evidence>
<keyword evidence="2" id="KW-0812">Transmembrane</keyword>
<protein>
    <submittedName>
        <fullName evidence="3">Uncharacterized protein</fullName>
    </submittedName>
</protein>
<sequence length="653" mass="74310">MLLSALVLFFVGVVDLLFSLNRIVASLVSIVIALTLLFLIFTTLWPAIQAIRTPDPYLRDAQCAFKSPQSFVMQKILLRVFIAFLHYSILEKLYIKTVNLKPTRQAVQMRMLKPWMWAKSIFLPNRRPLSDLENAIDDVDTESVRSDATVQTLTGTAQRSEDNSATVTPPAEKGGNNMKSAKPTKPVRLGLSKKEVLVRLQATSNWTAWDGRWQDLRHASDSPDKDVKDIKPFIDIMNGLTWLGCTFIRRQDILLAATFCIRSIKNACAISTIINDFYEKTTNMYATEQEKAFSGEAARIRSDHLAVLSSLDPLKVDEAHVFDDLASALIIRFFNDQHWSNFSKLGPSRMELFIRCLNSLPNDKCLTVDNVNITTIIEDLPEDHQLELITAILQRVKNESAQNMIDWDNAAEVLKTFLRINHRKTLRSPLVRVFVAKFNEDLLVRLEENTNTDHYTLACLRFIVKLFYNDFHDKGSYAGLRITEDEFPGFFKSLTPLVWRLDKLLNESRYDRIWDEAAQIVEDINRKELLAGGSGKYTGRVEHEEGWLPKLVHPKDPENLNDSEDRKKWDPLTKEKWMNFVNQFPEEPEPVEPLEEEPAAGPSESGNELTSSEPASIVADNSAASEVYSSASATKRSWTWVASQLPSRILSNK</sequence>
<dbReference type="Proteomes" id="UP000308652">
    <property type="component" value="Unassembled WGS sequence"/>
</dbReference>
<feature type="region of interest" description="Disordered" evidence="1">
    <location>
        <begin position="548"/>
        <end position="567"/>
    </location>
</feature>
<evidence type="ECO:0000313" key="3">
    <source>
        <dbReference type="EMBL" id="TFK44184.1"/>
    </source>
</evidence>
<keyword evidence="4" id="KW-1185">Reference proteome</keyword>
<feature type="compositionally biased region" description="Acidic residues" evidence="1">
    <location>
        <begin position="586"/>
        <end position="598"/>
    </location>
</feature>
<keyword evidence="2" id="KW-0472">Membrane</keyword>
<evidence type="ECO:0000256" key="2">
    <source>
        <dbReference type="SAM" id="Phobius"/>
    </source>
</evidence>
<proteinExistence type="predicted"/>